<dbReference type="SMART" id="SM00387">
    <property type="entry name" value="HATPase_c"/>
    <property type="match status" value="1"/>
</dbReference>
<dbReference type="SMART" id="SM00086">
    <property type="entry name" value="PAC"/>
    <property type="match status" value="2"/>
</dbReference>
<dbReference type="PROSITE" id="PS50109">
    <property type="entry name" value="HIS_KIN"/>
    <property type="match status" value="1"/>
</dbReference>
<dbReference type="GO" id="GO:0000155">
    <property type="term" value="F:phosphorelay sensor kinase activity"/>
    <property type="evidence" value="ECO:0007669"/>
    <property type="project" value="InterPro"/>
</dbReference>
<keyword evidence="8" id="KW-0902">Two-component regulatory system</keyword>
<dbReference type="SMART" id="SM00091">
    <property type="entry name" value="PAS"/>
    <property type="match status" value="2"/>
</dbReference>
<name>A0A1H5TLB5_9BACT</name>
<dbReference type="Pfam" id="PF08448">
    <property type="entry name" value="PAS_4"/>
    <property type="match status" value="1"/>
</dbReference>
<keyword evidence="6" id="KW-0418">Kinase</keyword>
<dbReference type="OrthoDB" id="9815750at2"/>
<dbReference type="PRINTS" id="PR00344">
    <property type="entry name" value="BCTRLSENSOR"/>
</dbReference>
<accession>A0A1H5TLB5</accession>
<dbReference type="NCBIfam" id="TIGR00229">
    <property type="entry name" value="sensory_box"/>
    <property type="match status" value="2"/>
</dbReference>
<sequence length="689" mass="74753">MIQALSVLAVSLLTHFSPSMVGLSAVVAGAVVLWVGRQLLRQEREIDEAGRRSDVIFEQLSEGVVLIDHVRNLATMNKAAARILGVSGPAVAHSELRRGYEVLSSEGRPLPESEWPSSLAAKGRYVRSLELQLIRKSHGDVRYVEVSSSPIHNHKGVSTSTLLTYRDITEARRAALARERLASIVDSSDDAIIGKDVDGIVTSWNRGAEKVFGYSAEEMLGRSIRILIPEGLVSEEDDILSRIRSGETVEHMETERRRKDGSLIQVSATISPIRDSFGNIIGASKIARDITERRRLERQLRQSRKLEALGQLTGGVAHDFNNLLGIILGNLELLGEMLEGNEAALGRVRSVERAAGRGASLARRMLAFSSREELSPARATLSDLVNSTLELATRALGPEIDIIPSLDETTPPVFVDSAALQNALLNLLVNARDAMPKGGSITITTHVAHLDDAYPPVVAGELKAGSYACLSVSDTGHGMSAEVLEHVFEPFFTTKSRDKGTGLGLAMVYGFARQSGGTVRIYSEPGYGTTVSLYLPLSDDDAQAYPQLEDSSDDIVIGNGVALVVDDESDLLEVAVSYLRALGYSAVGVSGPAQALEMLTRQKVDLVITDIIMPGGMNGVELIEKLRQMQCDIRVVYCSGFPADALAERRMLHLDGPLLHKPYQRREFIAAIRKVRAQSPSAEMRAPLL</sequence>
<dbReference type="Pfam" id="PF00989">
    <property type="entry name" value="PAS"/>
    <property type="match status" value="1"/>
</dbReference>
<comment type="catalytic activity">
    <reaction evidence="1">
        <text>ATP + protein L-histidine = ADP + protein N-phospho-L-histidine.</text>
        <dbReference type="EC" id="2.7.13.3"/>
    </reaction>
</comment>
<evidence type="ECO:0000259" key="13">
    <source>
        <dbReference type="PROSITE" id="PS50113"/>
    </source>
</evidence>
<dbReference type="SUPFAM" id="SSF55785">
    <property type="entry name" value="PYP-like sensor domain (PAS domain)"/>
    <property type="match status" value="2"/>
</dbReference>
<dbReference type="EMBL" id="FNVA01000001">
    <property type="protein sequence ID" value="SEF63549.1"/>
    <property type="molecule type" value="Genomic_DNA"/>
</dbReference>
<dbReference type="CDD" id="cd00082">
    <property type="entry name" value="HisKA"/>
    <property type="match status" value="1"/>
</dbReference>
<evidence type="ECO:0000256" key="6">
    <source>
        <dbReference type="ARBA" id="ARBA00022777"/>
    </source>
</evidence>
<dbReference type="SMART" id="SM00448">
    <property type="entry name" value="REC"/>
    <property type="match status" value="1"/>
</dbReference>
<feature type="domain" description="PAS" evidence="12">
    <location>
        <begin position="177"/>
        <end position="230"/>
    </location>
</feature>
<dbReference type="Gene3D" id="3.40.50.2300">
    <property type="match status" value="1"/>
</dbReference>
<dbReference type="InterPro" id="IPR036890">
    <property type="entry name" value="HATPase_C_sf"/>
</dbReference>
<dbReference type="InterPro" id="IPR003594">
    <property type="entry name" value="HATPase_dom"/>
</dbReference>
<keyword evidence="15" id="KW-1185">Reference proteome</keyword>
<dbReference type="InterPro" id="IPR035965">
    <property type="entry name" value="PAS-like_dom_sf"/>
</dbReference>
<dbReference type="Proteomes" id="UP000236728">
    <property type="component" value="Unassembled WGS sequence"/>
</dbReference>
<dbReference type="Gene3D" id="1.10.287.130">
    <property type="match status" value="1"/>
</dbReference>
<dbReference type="InterPro" id="IPR000014">
    <property type="entry name" value="PAS"/>
</dbReference>
<evidence type="ECO:0000256" key="3">
    <source>
        <dbReference type="ARBA" id="ARBA00022553"/>
    </source>
</evidence>
<dbReference type="SUPFAM" id="SSF55874">
    <property type="entry name" value="ATPase domain of HSP90 chaperone/DNA topoisomerase II/histidine kinase"/>
    <property type="match status" value="1"/>
</dbReference>
<dbReference type="Pfam" id="PF02518">
    <property type="entry name" value="HATPase_c"/>
    <property type="match status" value="1"/>
</dbReference>
<dbReference type="SMART" id="SM00388">
    <property type="entry name" value="HisKA"/>
    <property type="match status" value="1"/>
</dbReference>
<dbReference type="InterPro" id="IPR000700">
    <property type="entry name" value="PAS-assoc_C"/>
</dbReference>
<dbReference type="EC" id="2.7.13.3" evidence="2"/>
<evidence type="ECO:0000259" key="11">
    <source>
        <dbReference type="PROSITE" id="PS50110"/>
    </source>
</evidence>
<dbReference type="PANTHER" id="PTHR43065">
    <property type="entry name" value="SENSOR HISTIDINE KINASE"/>
    <property type="match status" value="1"/>
</dbReference>
<feature type="domain" description="PAC" evidence="13">
    <location>
        <begin position="250"/>
        <end position="302"/>
    </location>
</feature>
<dbReference type="Gene3D" id="3.30.565.10">
    <property type="entry name" value="Histidine kinase-like ATPase, C-terminal domain"/>
    <property type="match status" value="1"/>
</dbReference>
<dbReference type="InterPro" id="IPR011006">
    <property type="entry name" value="CheY-like_superfamily"/>
</dbReference>
<dbReference type="InterPro" id="IPR013656">
    <property type="entry name" value="PAS_4"/>
</dbReference>
<feature type="domain" description="Response regulatory" evidence="11">
    <location>
        <begin position="561"/>
        <end position="676"/>
    </location>
</feature>
<dbReference type="InterPro" id="IPR005467">
    <property type="entry name" value="His_kinase_dom"/>
</dbReference>
<dbReference type="InterPro" id="IPR013767">
    <property type="entry name" value="PAS_fold"/>
</dbReference>
<dbReference type="AlphaFoldDB" id="A0A1H5TLB5"/>
<gene>
    <name evidence="14" type="ORF">SAMN05421819_0656</name>
</gene>
<dbReference type="PROSITE" id="PS50112">
    <property type="entry name" value="PAS"/>
    <property type="match status" value="1"/>
</dbReference>
<feature type="domain" description="PAC" evidence="13">
    <location>
        <begin position="127"/>
        <end position="180"/>
    </location>
</feature>
<dbReference type="SUPFAM" id="SSF47384">
    <property type="entry name" value="Homodimeric domain of signal transducing histidine kinase"/>
    <property type="match status" value="1"/>
</dbReference>
<evidence type="ECO:0000256" key="1">
    <source>
        <dbReference type="ARBA" id="ARBA00000085"/>
    </source>
</evidence>
<evidence type="ECO:0000256" key="2">
    <source>
        <dbReference type="ARBA" id="ARBA00012438"/>
    </source>
</evidence>
<keyword evidence="5" id="KW-0547">Nucleotide-binding</keyword>
<feature type="modified residue" description="4-aspartylphosphate" evidence="9">
    <location>
        <position position="610"/>
    </location>
</feature>
<dbReference type="InterPro" id="IPR001610">
    <property type="entry name" value="PAC"/>
</dbReference>
<organism evidence="14 15">
    <name type="scientific">Bryocella elongata</name>
    <dbReference type="NCBI Taxonomy" id="863522"/>
    <lineage>
        <taxon>Bacteria</taxon>
        <taxon>Pseudomonadati</taxon>
        <taxon>Acidobacteriota</taxon>
        <taxon>Terriglobia</taxon>
        <taxon>Terriglobales</taxon>
        <taxon>Acidobacteriaceae</taxon>
        <taxon>Bryocella</taxon>
    </lineage>
</organism>
<dbReference type="GO" id="GO:0005524">
    <property type="term" value="F:ATP binding"/>
    <property type="evidence" value="ECO:0007669"/>
    <property type="project" value="UniProtKB-KW"/>
</dbReference>
<dbReference type="SUPFAM" id="SSF52172">
    <property type="entry name" value="CheY-like"/>
    <property type="match status" value="1"/>
</dbReference>
<dbReference type="GO" id="GO:0006355">
    <property type="term" value="P:regulation of DNA-templated transcription"/>
    <property type="evidence" value="ECO:0007669"/>
    <property type="project" value="InterPro"/>
</dbReference>
<dbReference type="RefSeq" id="WP_103931556.1">
    <property type="nucleotide sequence ID" value="NZ_FNVA01000001.1"/>
</dbReference>
<protein>
    <recommendedName>
        <fullName evidence="2">histidine kinase</fullName>
        <ecNumber evidence="2">2.7.13.3</ecNumber>
    </recommendedName>
</protein>
<evidence type="ECO:0000259" key="12">
    <source>
        <dbReference type="PROSITE" id="PS50112"/>
    </source>
</evidence>
<dbReference type="InterPro" id="IPR003661">
    <property type="entry name" value="HisK_dim/P_dom"/>
</dbReference>
<dbReference type="InterPro" id="IPR036097">
    <property type="entry name" value="HisK_dim/P_sf"/>
</dbReference>
<dbReference type="CDD" id="cd00130">
    <property type="entry name" value="PAS"/>
    <property type="match status" value="2"/>
</dbReference>
<evidence type="ECO:0000256" key="8">
    <source>
        <dbReference type="ARBA" id="ARBA00023012"/>
    </source>
</evidence>
<reference evidence="14 15" key="1">
    <citation type="submission" date="2016-10" db="EMBL/GenBank/DDBJ databases">
        <authorList>
            <person name="de Groot N.N."/>
        </authorList>
    </citation>
    <scope>NUCLEOTIDE SEQUENCE [LARGE SCALE GENOMIC DNA]</scope>
    <source>
        <strain evidence="14 15">DSM 22489</strain>
    </source>
</reference>
<evidence type="ECO:0000256" key="4">
    <source>
        <dbReference type="ARBA" id="ARBA00022679"/>
    </source>
</evidence>
<dbReference type="PROSITE" id="PS50110">
    <property type="entry name" value="RESPONSE_REGULATORY"/>
    <property type="match status" value="1"/>
</dbReference>
<keyword evidence="7" id="KW-0067">ATP-binding</keyword>
<dbReference type="Gene3D" id="3.30.450.20">
    <property type="entry name" value="PAS domain"/>
    <property type="match status" value="2"/>
</dbReference>
<evidence type="ECO:0000259" key="10">
    <source>
        <dbReference type="PROSITE" id="PS50109"/>
    </source>
</evidence>
<keyword evidence="4" id="KW-0808">Transferase</keyword>
<proteinExistence type="predicted"/>
<dbReference type="PROSITE" id="PS50113">
    <property type="entry name" value="PAC"/>
    <property type="match status" value="2"/>
</dbReference>
<evidence type="ECO:0000256" key="9">
    <source>
        <dbReference type="PROSITE-ProRule" id="PRU00169"/>
    </source>
</evidence>
<evidence type="ECO:0000256" key="7">
    <source>
        <dbReference type="ARBA" id="ARBA00022840"/>
    </source>
</evidence>
<evidence type="ECO:0000313" key="14">
    <source>
        <dbReference type="EMBL" id="SEF63549.1"/>
    </source>
</evidence>
<dbReference type="InterPro" id="IPR004358">
    <property type="entry name" value="Sig_transdc_His_kin-like_C"/>
</dbReference>
<dbReference type="Pfam" id="PF00072">
    <property type="entry name" value="Response_reg"/>
    <property type="match status" value="1"/>
</dbReference>
<evidence type="ECO:0000256" key="5">
    <source>
        <dbReference type="ARBA" id="ARBA00022741"/>
    </source>
</evidence>
<dbReference type="PANTHER" id="PTHR43065:SF49">
    <property type="entry name" value="HISTIDINE KINASE"/>
    <property type="match status" value="1"/>
</dbReference>
<keyword evidence="3 9" id="KW-0597">Phosphoprotein</keyword>
<feature type="domain" description="Histidine kinase" evidence="10">
    <location>
        <begin position="315"/>
        <end position="539"/>
    </location>
</feature>
<evidence type="ECO:0000313" key="15">
    <source>
        <dbReference type="Proteomes" id="UP000236728"/>
    </source>
</evidence>
<dbReference type="InterPro" id="IPR001789">
    <property type="entry name" value="Sig_transdc_resp-reg_receiver"/>
</dbReference>